<dbReference type="PIRSF" id="PIRSF013232">
    <property type="entry name" value="UCP013232"/>
    <property type="match status" value="1"/>
</dbReference>
<evidence type="ECO:0000313" key="4">
    <source>
        <dbReference type="EMBL" id="QLQ80418.1"/>
    </source>
</evidence>
<evidence type="ECO:0000259" key="3">
    <source>
        <dbReference type="Pfam" id="PF16860"/>
    </source>
</evidence>
<evidence type="ECO:0000256" key="2">
    <source>
        <dbReference type="ARBA" id="ARBA00023128"/>
    </source>
</evidence>
<dbReference type="PANTHER" id="PTHR47106">
    <property type="entry name" value="COILED-COIL-HELIX-COILED-COIL-HELIX DOMAIN-CONTAINING PROTEIN 5"/>
    <property type="match status" value="1"/>
</dbReference>
<organism evidence="4 5">
    <name type="scientific">Torulaspora globosa</name>
    <dbReference type="NCBI Taxonomy" id="48254"/>
    <lineage>
        <taxon>Eukaryota</taxon>
        <taxon>Fungi</taxon>
        <taxon>Dikarya</taxon>
        <taxon>Ascomycota</taxon>
        <taxon>Saccharomycotina</taxon>
        <taxon>Saccharomycetes</taxon>
        <taxon>Saccharomycetales</taxon>
        <taxon>Saccharomycetaceae</taxon>
        <taxon>Torulaspora</taxon>
    </lineage>
</organism>
<evidence type="ECO:0000313" key="5">
    <source>
        <dbReference type="Proteomes" id="UP000510647"/>
    </source>
</evidence>
<dbReference type="InterPro" id="IPR031731">
    <property type="entry name" value="CX9C"/>
</dbReference>
<dbReference type="EMBL" id="CP059270">
    <property type="protein sequence ID" value="QLQ80418.1"/>
    <property type="molecule type" value="Genomic_DNA"/>
</dbReference>
<dbReference type="OrthoDB" id="276296at2759"/>
<dbReference type="Proteomes" id="UP000510647">
    <property type="component" value="Chromosome 4"/>
</dbReference>
<dbReference type="GO" id="GO:0005758">
    <property type="term" value="C:mitochondrial intermembrane space"/>
    <property type="evidence" value="ECO:0007669"/>
    <property type="project" value="TreeGrafter"/>
</dbReference>
<gene>
    <name evidence="4" type="ORF">HG537_0D04190</name>
</gene>
<dbReference type="Gene3D" id="1.10.287.2900">
    <property type="match status" value="2"/>
</dbReference>
<accession>A0A7H9HRP2</accession>
<protein>
    <recommendedName>
        <fullName evidence="3">IMS import disulfide relay-system CHCH-CHCH-like Cx9C domain-containing protein</fullName>
    </recommendedName>
</protein>
<keyword evidence="2" id="KW-0496">Mitochondrion</keyword>
<reference evidence="4 5" key="1">
    <citation type="submission" date="2020-06" db="EMBL/GenBank/DDBJ databases">
        <title>The yeast mating-type switching endonuclease HO is a domesticated member of an unorthodox homing genetic element family.</title>
        <authorList>
            <person name="Coughlan A.Y."/>
            <person name="Lombardi L."/>
            <person name="Braun-Galleani S."/>
            <person name="Martos A.R."/>
            <person name="Galeote V."/>
            <person name="Bigey F."/>
            <person name="Dequin S."/>
            <person name="Byrne K.P."/>
            <person name="Wolfe K.H."/>
        </authorList>
    </citation>
    <scope>NUCLEOTIDE SEQUENCE [LARGE SCALE GENOMIC DNA]</scope>
    <source>
        <strain evidence="4 5">CBS2947</strain>
    </source>
</reference>
<name>A0A7H9HRP2_9SACH</name>
<sequence>MSNFLDQLIMEDVAKHCPQQFMQYHKCISNNHDDPSQCSYRRNDLSKCIHDKVPSVQRVMTHCQDIMKKYETCIRDNMASRTINENCLGMLAELRECAESQLQKDGIRPINEMFVYKDDKK</sequence>
<feature type="domain" description="IMS import disulfide relay-system CHCH-CHCH-like Cx9C" evidence="3">
    <location>
        <begin position="58"/>
        <end position="101"/>
    </location>
</feature>
<comment type="subcellular location">
    <subcellularLocation>
        <location evidence="1">Mitochondrion</location>
    </subcellularLocation>
</comment>
<dbReference type="Pfam" id="PF16860">
    <property type="entry name" value="CX9C"/>
    <property type="match status" value="2"/>
</dbReference>
<dbReference type="InterPro" id="IPR016611">
    <property type="entry name" value="Mix14"/>
</dbReference>
<evidence type="ECO:0000256" key="1">
    <source>
        <dbReference type="ARBA" id="ARBA00004173"/>
    </source>
</evidence>
<dbReference type="InterPro" id="IPR036549">
    <property type="entry name" value="CX6/COA6-like_sf"/>
</dbReference>
<dbReference type="SUPFAM" id="SSF47694">
    <property type="entry name" value="Cytochrome c oxidase subunit h"/>
    <property type="match status" value="1"/>
</dbReference>
<keyword evidence="5" id="KW-1185">Reference proteome</keyword>
<dbReference type="GO" id="GO:0045333">
    <property type="term" value="P:cellular respiration"/>
    <property type="evidence" value="ECO:0007669"/>
    <property type="project" value="TreeGrafter"/>
</dbReference>
<dbReference type="PANTHER" id="PTHR47106:SF1">
    <property type="entry name" value="COILED-COIL-HELIX-COILED-COIL-HELIX DOMAIN-CONTAINING PROTEIN 5"/>
    <property type="match status" value="1"/>
</dbReference>
<dbReference type="InterPro" id="IPR052848">
    <property type="entry name" value="CHCH_domain-containing_protein"/>
</dbReference>
<dbReference type="AlphaFoldDB" id="A0A7H9HRP2"/>
<feature type="domain" description="IMS import disulfide relay-system CHCH-CHCH-like Cx9C" evidence="3">
    <location>
        <begin position="10"/>
        <end position="53"/>
    </location>
</feature>
<dbReference type="PROSITE" id="PS51808">
    <property type="entry name" value="CHCH"/>
    <property type="match status" value="1"/>
</dbReference>
<proteinExistence type="predicted"/>